<keyword evidence="2" id="KW-1185">Reference proteome</keyword>
<protein>
    <submittedName>
        <fullName evidence="1">Uncharacterized protein</fullName>
    </submittedName>
</protein>
<dbReference type="Proteomes" id="UP001595979">
    <property type="component" value="Unassembled WGS sequence"/>
</dbReference>
<sequence length="121" mass="12417">MDVVRQGMQGAQVRFRTRPDEYSIMRPVSEVGPGWANHPDAALIAAAPQMADLIASQAATIAAQAAALAALQAQAQAFVDEFDGAAWWDGVPDEVSEARRALCAALAQASAGQEPGAGAGA</sequence>
<dbReference type="EMBL" id="JBHSOH010000001">
    <property type="protein sequence ID" value="MFC5846682.1"/>
    <property type="molecule type" value="Genomic_DNA"/>
</dbReference>
<organism evidence="1 2">
    <name type="scientific">Deinococcus petrolearius</name>
    <dbReference type="NCBI Taxonomy" id="1751295"/>
    <lineage>
        <taxon>Bacteria</taxon>
        <taxon>Thermotogati</taxon>
        <taxon>Deinococcota</taxon>
        <taxon>Deinococci</taxon>
        <taxon>Deinococcales</taxon>
        <taxon>Deinococcaceae</taxon>
        <taxon>Deinococcus</taxon>
    </lineage>
</organism>
<dbReference type="RefSeq" id="WP_380044908.1">
    <property type="nucleotide sequence ID" value="NZ_JBHSOH010000001.1"/>
</dbReference>
<reference evidence="2" key="1">
    <citation type="journal article" date="2019" name="Int. J. Syst. Evol. Microbiol.">
        <title>The Global Catalogue of Microorganisms (GCM) 10K type strain sequencing project: providing services to taxonomists for standard genome sequencing and annotation.</title>
        <authorList>
            <consortium name="The Broad Institute Genomics Platform"/>
            <consortium name="The Broad Institute Genome Sequencing Center for Infectious Disease"/>
            <person name="Wu L."/>
            <person name="Ma J."/>
        </authorList>
    </citation>
    <scope>NUCLEOTIDE SEQUENCE [LARGE SCALE GENOMIC DNA]</scope>
    <source>
        <strain evidence="2">CGMCC 1.15053</strain>
    </source>
</reference>
<gene>
    <name evidence="1" type="ORF">ACFPQ6_00025</name>
</gene>
<accession>A0ABW1DDC9</accession>
<evidence type="ECO:0000313" key="2">
    <source>
        <dbReference type="Proteomes" id="UP001595979"/>
    </source>
</evidence>
<proteinExistence type="predicted"/>
<name>A0ABW1DDC9_9DEIO</name>
<evidence type="ECO:0000313" key="1">
    <source>
        <dbReference type="EMBL" id="MFC5846682.1"/>
    </source>
</evidence>
<comment type="caution">
    <text evidence="1">The sequence shown here is derived from an EMBL/GenBank/DDBJ whole genome shotgun (WGS) entry which is preliminary data.</text>
</comment>